<feature type="compositionally biased region" description="Polar residues" evidence="1">
    <location>
        <begin position="43"/>
        <end position="53"/>
    </location>
</feature>
<protein>
    <submittedName>
        <fullName evidence="2">Uncharacterized protein</fullName>
    </submittedName>
</protein>
<keyword evidence="3" id="KW-1185">Reference proteome</keyword>
<reference evidence="2" key="1">
    <citation type="journal article" date="2022" name="Arch. Microbiol.">
        <title>Pseudodesulfovibrio sediminis sp. nov., a mesophilic and neutrophilic sulfate-reducing bacterium isolated from sediment of a brackish lake.</title>
        <authorList>
            <person name="Takahashi A."/>
            <person name="Kojima H."/>
            <person name="Watanabe M."/>
            <person name="Fukui M."/>
        </authorList>
    </citation>
    <scope>NUCLEOTIDE SEQUENCE</scope>
    <source>
        <strain evidence="2">SF6</strain>
    </source>
</reference>
<evidence type="ECO:0000313" key="3">
    <source>
        <dbReference type="Proteomes" id="UP001053296"/>
    </source>
</evidence>
<evidence type="ECO:0000313" key="2">
    <source>
        <dbReference type="EMBL" id="BCS87338.1"/>
    </source>
</evidence>
<gene>
    <name evidence="2" type="ORF">PSDVSF_05800</name>
</gene>
<proteinExistence type="predicted"/>
<accession>A0ABN6EMM6</accession>
<feature type="region of interest" description="Disordered" evidence="1">
    <location>
        <begin position="271"/>
        <end position="311"/>
    </location>
</feature>
<dbReference type="EMBL" id="AP024485">
    <property type="protein sequence ID" value="BCS87338.1"/>
    <property type="molecule type" value="Genomic_DNA"/>
</dbReference>
<dbReference type="Proteomes" id="UP001053296">
    <property type="component" value="Chromosome"/>
</dbReference>
<organism evidence="2 3">
    <name type="scientific">Pseudodesulfovibrio sediminis</name>
    <dbReference type="NCBI Taxonomy" id="2810563"/>
    <lineage>
        <taxon>Bacteria</taxon>
        <taxon>Pseudomonadati</taxon>
        <taxon>Thermodesulfobacteriota</taxon>
        <taxon>Desulfovibrionia</taxon>
        <taxon>Desulfovibrionales</taxon>
        <taxon>Desulfovibrionaceae</taxon>
    </lineage>
</organism>
<evidence type="ECO:0000256" key="1">
    <source>
        <dbReference type="SAM" id="MobiDB-lite"/>
    </source>
</evidence>
<sequence length="362" mass="38246">MCGSSSGSKSGPATSSFGGYSFGKGLGSIASQRRAENRAAMSRGTNVTNSPGYKANTATGKQTMGGAVAAVAAPVAEKPSFVVNTNPQLSVPTAPITAFREMQEDDGVVNAATYSKLGIQAIEQGRLRADARDMTRAERDFSEYGEFKQPKGTQPFDRTKSVFEPDRWIGGKAWDALTGIERTAPMSEMIRMHRAGVGKTAAKELSQGDDKVVDGKIAQDPLGLAIDMAGGVFNMVTRSPLSALYSFGKAGSTLYDYNTMEKAGVFGTRKKDEERVTRSDTAIPRRAPGTSTEASTPTLGMLGNNSSRQGVSVTPVVADDDAPTPAVAPRKVTRSRYKSTLLTGGLGLQSEANTLFKKLYGA</sequence>
<dbReference type="RefSeq" id="WP_229593495.1">
    <property type="nucleotide sequence ID" value="NZ_AP024485.1"/>
</dbReference>
<name>A0ABN6EMM6_9BACT</name>
<feature type="compositionally biased region" description="Polar residues" evidence="1">
    <location>
        <begin position="289"/>
        <end position="311"/>
    </location>
</feature>
<feature type="region of interest" description="Disordered" evidence="1">
    <location>
        <begin position="31"/>
        <end position="53"/>
    </location>
</feature>